<dbReference type="RefSeq" id="WP_200616446.1">
    <property type="nucleotide sequence ID" value="NZ_CP071518.1"/>
</dbReference>
<evidence type="ECO:0000259" key="2">
    <source>
        <dbReference type="Pfam" id="PF10030"/>
    </source>
</evidence>
<protein>
    <submittedName>
        <fullName evidence="3">DUF2272 domain-containing protein</fullName>
    </submittedName>
</protein>
<organism evidence="3 4">
    <name type="scientific">Agrilutibacter solisilvae</name>
    <dbReference type="NCBI Taxonomy" id="2763317"/>
    <lineage>
        <taxon>Bacteria</taxon>
        <taxon>Pseudomonadati</taxon>
        <taxon>Pseudomonadota</taxon>
        <taxon>Gammaproteobacteria</taxon>
        <taxon>Lysobacterales</taxon>
        <taxon>Lysobacteraceae</taxon>
        <taxon>Agrilutibacter</taxon>
    </lineage>
</organism>
<dbReference type="PIRSF" id="PIRSF028415">
    <property type="entry name" value="UCP028415"/>
    <property type="match status" value="1"/>
</dbReference>
<evidence type="ECO:0000313" key="4">
    <source>
        <dbReference type="Proteomes" id="UP000639274"/>
    </source>
</evidence>
<keyword evidence="4" id="KW-1185">Reference proteome</keyword>
<feature type="chain" id="PRO_5037284742" evidence="1">
    <location>
        <begin position="24"/>
        <end position="338"/>
    </location>
</feature>
<gene>
    <name evidence="3" type="ORF">I8J32_013385</name>
</gene>
<evidence type="ECO:0000313" key="3">
    <source>
        <dbReference type="EMBL" id="QSX77719.1"/>
    </source>
</evidence>
<dbReference type="Pfam" id="PF10030">
    <property type="entry name" value="DUF2272"/>
    <property type="match status" value="1"/>
</dbReference>
<keyword evidence="1" id="KW-0732">Signal</keyword>
<dbReference type="AlphaFoldDB" id="A0A975ARC0"/>
<reference evidence="3 4" key="1">
    <citation type="submission" date="2021-03" db="EMBL/GenBank/DDBJ databases">
        <title>Lysobacter sp. nov. isolated from soil of gangwondo yeongwol, south Korea.</title>
        <authorList>
            <person name="Kim K.R."/>
            <person name="Kim K.H."/>
            <person name="Jeon C.O."/>
        </authorList>
    </citation>
    <scope>NUCLEOTIDE SEQUENCE [LARGE SCALE GENOMIC DNA]</scope>
    <source>
        <strain evidence="3 4">R19</strain>
    </source>
</reference>
<dbReference type="Proteomes" id="UP000639274">
    <property type="component" value="Chromosome"/>
</dbReference>
<accession>A0A975ARC0</accession>
<dbReference type="KEGG" id="lsf:I8J32_013385"/>
<feature type="domain" description="DUF2272" evidence="2">
    <location>
        <begin position="82"/>
        <end position="289"/>
    </location>
</feature>
<evidence type="ECO:0000256" key="1">
    <source>
        <dbReference type="SAM" id="SignalP"/>
    </source>
</evidence>
<proteinExistence type="predicted"/>
<sequence length="338" mass="35708">MACSTGIRVVMAGALALSFQAAAASPCQRAPGAPDTYASRIAALACAENQLWFGPFIDVNGRLARMSVSEAEKLRLSDGATPAWRRVADYWKGSGMLWQMSGYPGAADCSAGESGAPMQMASCRAFLVDTPWSAVFVTYVMNRAGVPGFLGSASHIDYVRAAFHNPAAGPYSFADPDTTPASPGDMLCFSRTRATYGYPGMRSMLAANDGAGLAMHCDIVVAASPGGDHRLYLVGGNVLQGVTMRVLNLNRQGLPWGLPRRTGGESECRPDNEDACNFNRQDWVALLKLNPLPAPTRAISLPSTQPACCTACPLPMPEGMRRCAAPASTPPMQAPTNP</sequence>
<dbReference type="EMBL" id="CP071518">
    <property type="protein sequence ID" value="QSX77719.1"/>
    <property type="molecule type" value="Genomic_DNA"/>
</dbReference>
<dbReference type="InterPro" id="IPR019262">
    <property type="entry name" value="DUF2272"/>
</dbReference>
<name>A0A975ARC0_9GAMM</name>
<dbReference type="InterPro" id="IPR014545">
    <property type="entry name" value="UCP028415"/>
</dbReference>
<feature type="signal peptide" evidence="1">
    <location>
        <begin position="1"/>
        <end position="23"/>
    </location>
</feature>